<evidence type="ECO:0000313" key="4">
    <source>
        <dbReference type="Proteomes" id="UP000617734"/>
    </source>
</evidence>
<feature type="domain" description="Nudix hydrolase" evidence="2">
    <location>
        <begin position="13"/>
        <end position="152"/>
    </location>
</feature>
<dbReference type="Gene3D" id="3.90.79.10">
    <property type="entry name" value="Nucleoside Triphosphate Pyrophosphohydrolase"/>
    <property type="match status" value="1"/>
</dbReference>
<proteinExistence type="predicted"/>
<protein>
    <recommendedName>
        <fullName evidence="2">Nudix hydrolase domain-containing protein</fullName>
    </recommendedName>
</protein>
<keyword evidence="1" id="KW-0378">Hydrolase</keyword>
<evidence type="ECO:0000313" key="3">
    <source>
        <dbReference type="EMBL" id="GHH67902.1"/>
    </source>
</evidence>
<keyword evidence="4" id="KW-1185">Reference proteome</keyword>
<dbReference type="Pfam" id="PF00293">
    <property type="entry name" value="NUDIX"/>
    <property type="match status" value="1"/>
</dbReference>
<comment type="caution">
    <text evidence="3">The sequence shown here is derived from an EMBL/GenBank/DDBJ whole genome shotgun (WGS) entry which is preliminary data.</text>
</comment>
<sequence>MAFVPPDLFVPTLPHGVSYAGVFCTDRHDRPLLLTSVHHPGEYQYPGGLLDAGEDPWMCALRETAEEIGFVPASLDDAPRLLLLSFTPPEPPWPWTMGVTFDGGRLTDQEIERITLDPDEHSGHAVRTVEEWSRIVGPGRLHTLRVSLAARRTGTAAYLRTPARLPAGPAGNLT</sequence>
<dbReference type="InterPro" id="IPR000086">
    <property type="entry name" value="NUDIX_hydrolase_dom"/>
</dbReference>
<dbReference type="EMBL" id="BNBO01000009">
    <property type="protein sequence ID" value="GHH67902.1"/>
    <property type="molecule type" value="Genomic_DNA"/>
</dbReference>
<dbReference type="SUPFAM" id="SSF55811">
    <property type="entry name" value="Nudix"/>
    <property type="match status" value="1"/>
</dbReference>
<reference evidence="3" key="2">
    <citation type="submission" date="2020-09" db="EMBL/GenBank/DDBJ databases">
        <authorList>
            <person name="Sun Q."/>
            <person name="Ohkuma M."/>
        </authorList>
    </citation>
    <scope>NUCLEOTIDE SEQUENCE</scope>
    <source>
        <strain evidence="3">JCM 4646</strain>
    </source>
</reference>
<dbReference type="GO" id="GO:0016787">
    <property type="term" value="F:hydrolase activity"/>
    <property type="evidence" value="ECO:0007669"/>
    <property type="project" value="UniProtKB-KW"/>
</dbReference>
<gene>
    <name evidence="3" type="ORF">GCM10018781_23910</name>
</gene>
<dbReference type="PROSITE" id="PS51462">
    <property type="entry name" value="NUDIX"/>
    <property type="match status" value="1"/>
</dbReference>
<evidence type="ECO:0000256" key="1">
    <source>
        <dbReference type="ARBA" id="ARBA00022801"/>
    </source>
</evidence>
<dbReference type="AlphaFoldDB" id="A0A919KQ55"/>
<organism evidence="3 4">
    <name type="scientific">Kitasatospora indigofera</name>
    <dbReference type="NCBI Taxonomy" id="67307"/>
    <lineage>
        <taxon>Bacteria</taxon>
        <taxon>Bacillati</taxon>
        <taxon>Actinomycetota</taxon>
        <taxon>Actinomycetes</taxon>
        <taxon>Kitasatosporales</taxon>
        <taxon>Streptomycetaceae</taxon>
        <taxon>Kitasatospora</taxon>
    </lineage>
</organism>
<dbReference type="InterPro" id="IPR020084">
    <property type="entry name" value="NUDIX_hydrolase_CS"/>
</dbReference>
<name>A0A919KQ55_9ACTN</name>
<accession>A0A919KQ55</accession>
<evidence type="ECO:0000259" key="2">
    <source>
        <dbReference type="PROSITE" id="PS51462"/>
    </source>
</evidence>
<dbReference type="InterPro" id="IPR015797">
    <property type="entry name" value="NUDIX_hydrolase-like_dom_sf"/>
</dbReference>
<dbReference type="GeneID" id="95352844"/>
<dbReference type="PROSITE" id="PS00893">
    <property type="entry name" value="NUDIX_BOX"/>
    <property type="match status" value="1"/>
</dbReference>
<dbReference type="Proteomes" id="UP000617734">
    <property type="component" value="Unassembled WGS sequence"/>
</dbReference>
<dbReference type="RefSeq" id="WP_190210788.1">
    <property type="nucleotide sequence ID" value="NZ_BNBO01000009.1"/>
</dbReference>
<reference evidence="3" key="1">
    <citation type="journal article" date="2014" name="Int. J. Syst. Evol. Microbiol.">
        <title>Complete genome sequence of Corynebacterium casei LMG S-19264T (=DSM 44701T), isolated from a smear-ripened cheese.</title>
        <authorList>
            <consortium name="US DOE Joint Genome Institute (JGI-PGF)"/>
            <person name="Walter F."/>
            <person name="Albersmeier A."/>
            <person name="Kalinowski J."/>
            <person name="Ruckert C."/>
        </authorList>
    </citation>
    <scope>NUCLEOTIDE SEQUENCE</scope>
    <source>
        <strain evidence="3">JCM 4646</strain>
    </source>
</reference>